<dbReference type="GO" id="GO:0043190">
    <property type="term" value="C:ATP-binding cassette (ABC) transporter complex"/>
    <property type="evidence" value="ECO:0007669"/>
    <property type="project" value="InterPro"/>
</dbReference>
<reference evidence="2 3" key="1">
    <citation type="submission" date="2020-02" db="EMBL/GenBank/DDBJ databases">
        <authorList>
            <person name="Li X.-J."/>
            <person name="Han X.-M."/>
        </authorList>
    </citation>
    <scope>NUCLEOTIDE SEQUENCE [LARGE SCALE GENOMIC DNA]</scope>
    <source>
        <strain evidence="2 3">CCTCC AB 2017055</strain>
    </source>
</reference>
<dbReference type="Gene3D" id="3.10.105.10">
    <property type="entry name" value="Dipeptide-binding Protein, Domain 3"/>
    <property type="match status" value="1"/>
</dbReference>
<dbReference type="Gene3D" id="3.90.76.10">
    <property type="entry name" value="Dipeptide-binding Protein, Domain 1"/>
    <property type="match status" value="1"/>
</dbReference>
<evidence type="ECO:0000313" key="2">
    <source>
        <dbReference type="EMBL" id="NEE04328.1"/>
    </source>
</evidence>
<comment type="caution">
    <text evidence="2">The sequence shown here is derived from an EMBL/GenBank/DDBJ whole genome shotgun (WGS) entry which is preliminary data.</text>
</comment>
<dbReference type="GO" id="GO:0015833">
    <property type="term" value="P:peptide transport"/>
    <property type="evidence" value="ECO:0007669"/>
    <property type="project" value="TreeGrafter"/>
</dbReference>
<dbReference type="RefSeq" id="WP_163744762.1">
    <property type="nucleotide sequence ID" value="NZ_JAAGOA010000032.1"/>
</dbReference>
<name>A0A6L9SI30_9ACTN</name>
<proteinExistence type="predicted"/>
<dbReference type="GO" id="GO:0042597">
    <property type="term" value="C:periplasmic space"/>
    <property type="evidence" value="ECO:0007669"/>
    <property type="project" value="UniProtKB-ARBA"/>
</dbReference>
<dbReference type="Gene3D" id="3.40.190.10">
    <property type="entry name" value="Periplasmic binding protein-like II"/>
    <property type="match status" value="1"/>
</dbReference>
<protein>
    <submittedName>
        <fullName evidence="2">Peptide ABC transporter substrate-binding protein</fullName>
    </submittedName>
</protein>
<sequence length="610" mass="66273">MGAGENSSLKPWPGATRREFLRVSGLVGLAVGGGWTLSGCGLTGEDDGSPAADTDGDGGGGDGGGAKVLRMTFVPVEVLDPQIITNGMWILTRGILEGLVVQNEEGTDVVPATAESWDVSDDALTYTFHIRQDAKWSNGDPVTAQDFERTYQRLLTPSSGGAGGTTLGQNSYQATTGIKGALAYLGGATEDWSDVGVQATGDHELVLTLESPNPDFLLAMTHPALLPLHMDSVDEMPDEWQVPPNFISNGPYAVDSFVANSSIGLSPNEEYWDREAVTLDAIDIQQVDPGASAGTLTVPYENNETDILPIEAADVLRFQQDPELSDHLQEIDTYSVGYLAKLRSEHPALEDVRVRRALSLSLDRATLASVLPGGRPGLSLPHDQVAGWDESLAVEENLDEAKQLLADAGYPDGDGLPQVRILHGADSPVVDAVIDQWKNRLGIDALNDRVEAGVYVERRWAVQEGDYIGYYWGTFAGLPTLPTYVGALWSPADIQKFSLPGEVWREYQQIEADEDLGGEEKAQQLTALIDEHASEGSKQMADLVAQATEELDDEARRQLYLEAARVREEEFLYFAVVWLSSFFAVRPTVTGMQLRRYPDFFYLKPLGLEA</sequence>
<dbReference type="SUPFAM" id="SSF53850">
    <property type="entry name" value="Periplasmic binding protein-like II"/>
    <property type="match status" value="1"/>
</dbReference>
<dbReference type="Pfam" id="PF00496">
    <property type="entry name" value="SBP_bac_5"/>
    <property type="match status" value="1"/>
</dbReference>
<evidence type="ECO:0000259" key="1">
    <source>
        <dbReference type="Pfam" id="PF00496"/>
    </source>
</evidence>
<dbReference type="AlphaFoldDB" id="A0A6L9SI30"/>
<accession>A0A6L9SI30</accession>
<dbReference type="InterPro" id="IPR030678">
    <property type="entry name" value="Peptide/Ni-bd"/>
</dbReference>
<dbReference type="InterPro" id="IPR000914">
    <property type="entry name" value="SBP_5_dom"/>
</dbReference>
<feature type="domain" description="Solute-binding protein family 5" evidence="1">
    <location>
        <begin position="109"/>
        <end position="494"/>
    </location>
</feature>
<dbReference type="EMBL" id="JAAGOA010000032">
    <property type="protein sequence ID" value="NEE04328.1"/>
    <property type="molecule type" value="Genomic_DNA"/>
</dbReference>
<dbReference type="PIRSF" id="PIRSF002741">
    <property type="entry name" value="MppA"/>
    <property type="match status" value="1"/>
</dbReference>
<keyword evidence="3" id="KW-1185">Reference proteome</keyword>
<dbReference type="InterPro" id="IPR039424">
    <property type="entry name" value="SBP_5"/>
</dbReference>
<dbReference type="CDD" id="cd08504">
    <property type="entry name" value="PBP2_OppA"/>
    <property type="match status" value="1"/>
</dbReference>
<organism evidence="2 3">
    <name type="scientific">Phytoactinopolyspora halotolerans</name>
    <dbReference type="NCBI Taxonomy" id="1981512"/>
    <lineage>
        <taxon>Bacteria</taxon>
        <taxon>Bacillati</taxon>
        <taxon>Actinomycetota</taxon>
        <taxon>Actinomycetes</taxon>
        <taxon>Jiangellales</taxon>
        <taxon>Jiangellaceae</taxon>
        <taxon>Phytoactinopolyspora</taxon>
    </lineage>
</organism>
<evidence type="ECO:0000313" key="3">
    <source>
        <dbReference type="Proteomes" id="UP000475214"/>
    </source>
</evidence>
<dbReference type="PANTHER" id="PTHR30290:SF83">
    <property type="entry name" value="ABC TRANSPORTER SUBSTRATE-BINDING PROTEIN"/>
    <property type="match status" value="1"/>
</dbReference>
<dbReference type="Proteomes" id="UP000475214">
    <property type="component" value="Unassembled WGS sequence"/>
</dbReference>
<gene>
    <name evidence="2" type="ORF">G1H10_29575</name>
</gene>
<dbReference type="PANTHER" id="PTHR30290">
    <property type="entry name" value="PERIPLASMIC BINDING COMPONENT OF ABC TRANSPORTER"/>
    <property type="match status" value="1"/>
</dbReference>
<dbReference type="GO" id="GO:1904680">
    <property type="term" value="F:peptide transmembrane transporter activity"/>
    <property type="evidence" value="ECO:0007669"/>
    <property type="project" value="TreeGrafter"/>
</dbReference>